<feature type="compositionally biased region" description="Low complexity" evidence="1">
    <location>
        <begin position="325"/>
        <end position="336"/>
    </location>
</feature>
<evidence type="ECO:0000313" key="4">
    <source>
        <dbReference type="Proteomes" id="UP001497392"/>
    </source>
</evidence>
<feature type="compositionally biased region" description="Low complexity" evidence="1">
    <location>
        <begin position="1074"/>
        <end position="1090"/>
    </location>
</feature>
<keyword evidence="4" id="KW-1185">Reference proteome</keyword>
<protein>
    <submittedName>
        <fullName evidence="3">G7676 protein</fullName>
    </submittedName>
</protein>
<dbReference type="InterPro" id="IPR052208">
    <property type="entry name" value="DmX-like/RAVE_component"/>
</dbReference>
<sequence length="2364" mass="247575">MDVNAATTAQRWPGAPTSPIIAAWPTEVPHLQLEIHGSPDGVAAVHLLKGINSGHEAEHRQPLLLDLLDAQGRHVTDPVTGVSWADAQGAFLVAAATKSSIHVFTIRRYVLWLLGEVDLSSDSSAPFAEQLCQISCEGPDVAAIHWTQRADGLMCADAGGHVSMYETLMTGSGEDARPAGLKLLWQGQSSDSQALLCAGRAISSPSASAALGSKVVVLWWPPKPEQAQRAEAPEPEAKEVEAPAEEPAVRAEQLRHSAPVLAFQWCHGDLYSDDSAQGGATLLPPSQPALLTMTADGVMRIWVEVTVAPPTPVLPGPVSPKEPPAKAQQPPKAVEAPTKSHFCTSLVIQPPPGAWDVQLAPPRVCWGVPSGPEPATRPELRAAKVLWIVGIGASPDRQEERLLLWAVAGLRGVVIGGRPGSRSASQPRAVLWGEHCGSLIRQPQASVTPVLYLANVSAAQHALSASVIVANDIPMLHVMEAYQNATCHEVSALRHFRLDTVEDDQSMPTSLQLPHSAGMVMPPRQLPAHALIERQLLAHGARITAIRALENQNVCATLDTTGVVIVWQLNPLEPLHCLASDDESSTACLRYYTAIAWLQYSAESSRSTSAEAACLLAAASSEGIRIVWLQRPATGTTSIGSQFQMRTMFHIRTPVSSGFIKWLSQAQHACTGAHATAIMLVGWIQADDRDIFAVWQVEVQGQGWGSQGMLKAGASLVEAGLQYAPIAKVALPNVPNDVAALHFPVPTLAVGCEGRGFVVVSCQRNGGWKTVAQLSPLPLPGAALCPLDPPQLLIAAPGAQLQHQPSLAAPDESGQSLPKRMFQAGGPLAPWSPPAMKAMLVRGRRRAAAAAVRKLLHLLKRLEAALDKTISVGGSEEAASGVSMPSKHMLTWAQEIARAAQKDSVSSIARDAQAQGTPSVPPADSLQAHKQPEHPSEAHASAQGSQGNSGNRDSFAFDASAFGMGASEGEVPAPSEPKQAAASVSSQADPFAFSMGAFGMTLDLEPPLSADSQPQDSMPGTAESAAAPEEPPAAAKDPYAFEMGAFGMGAMSASAAEEAESRDLVGAADDQGGTAEAAQSSAPAQPATHADPYTFDMGAFGMEKAHPSEQPTGDSLQAQALEAQHTSSAAEQHDSIAAPAAQADAFAFDMGAFGMSGMTAPEGPSDLSSTVEDQSSAEGPAEPAPKAAADPFAFDLGAFGVNLPDATEQGADSSRSTASPAAAQASQQDRHTSTQPSPVPAETSRQAEIRPLSAKPQAQQQAQQQKQGDHRQQNQQQQPTASQAAAGSLSLAPPEQEAFDPLTDAELQQLERLLLRAGGLDNGESANGRDEPDEDVEGSQVEAWDTESLGLGALEPISIQHILRVARCLIRSKPEEAALDLPAQRLLASMQVALLPTQKGVGQSTGSEQTGIARSMAGSTLQRGTNGAPKSESGVWEEAGLLLSLSMQDILWAMLAQPASHQALLDACMQLVPADEVVEEKQEPKIDFTYSGQQTLDLGFGPSGSRPAQPAQALSWPRLRQAGVGFWMTDPKQVRQLAEQLAKAQFAAKRDPHDCALIYIALGKKTLLQGLFRSAQHKKQAEFLGRSFDSDKDRAAAAKNAFVLLAQHRPQLAAAFFILGGHLKDAVGVCAHELADPQLAIFVARLLEPKQGALLSSLLAHELLPRVREAEDASGAAAIMWLQGDRQGAVQTLLQSLAERDDARADSTSAEDPSHGLAAETHLLDYLYHCTASKHAELRGGNATLGALCSAAQRSMHALEAAGLPAMALEALSIAKALCQGHGRAAEAMWRARSSNLAALAALWPVLGADSDVGRSQPGWQSQAEAVLGQMRTAGADFDADSALRLLTRHMSLLQPQLPPEDTFEAATPFSDISSRFSLSGGHRLSGSGSRPGGFCGTLYDGGHVLHQLRDKVFAVCVSQAGEWSGEGRPIVAATAHKGLIELEATPAQTVDTSVPSEAAYSGVMSDSSASVKGSVFSALLTDMMEAVRWSGASTGGSPKGSPKAARALLPTTSSSALKPSNSPLSRVSISADKIATSALASHPYRPLYLSGCASGEIFLWEYGAKQAMAGYTPLPATAGAAPPPASGSIFSAPKSIWAIDRPGALAALGNWGQPQSVCFSEGGERFAAIGQGGLAAAWRLDAPQFTRSDSGPLARSDWCHQVMSKRGVDIAYVGGGSSVIAAGGYSAEGGNIALWDTMAALSAGPIASLDHHSSLVTALQVLPGGRLLASSDETGNVAVADLRMLGSTRQPMLWQAKSAGGGVTCLTSGPRPALVSGSREGVITSWAVDSGIALQTIDITQVQPSALQKRLPAKGASFFSEAFRSTRQSAAHVITGLASCPEGIVSCCLDGTLRFHPMLCLPE</sequence>
<evidence type="ECO:0000313" key="3">
    <source>
        <dbReference type="EMBL" id="CAL5224911.1"/>
    </source>
</evidence>
<dbReference type="InterPro" id="IPR015943">
    <property type="entry name" value="WD40/YVTN_repeat-like_dom_sf"/>
</dbReference>
<feature type="compositionally biased region" description="Low complexity" evidence="1">
    <location>
        <begin position="1177"/>
        <end position="1188"/>
    </location>
</feature>
<feature type="region of interest" description="Disordered" evidence="1">
    <location>
        <begin position="1319"/>
        <end position="1341"/>
    </location>
</feature>
<feature type="compositionally biased region" description="Low complexity" evidence="1">
    <location>
        <begin position="1211"/>
        <end position="1227"/>
    </location>
</feature>
<dbReference type="Proteomes" id="UP001497392">
    <property type="component" value="Unassembled WGS sequence"/>
</dbReference>
<dbReference type="PANTHER" id="PTHR13950:SF9">
    <property type="entry name" value="RABCONNECTIN-3A"/>
    <property type="match status" value="1"/>
</dbReference>
<accession>A0ABP1FYH0</accession>
<evidence type="ECO:0000259" key="2">
    <source>
        <dbReference type="Pfam" id="PF12234"/>
    </source>
</evidence>
<evidence type="ECO:0000256" key="1">
    <source>
        <dbReference type="SAM" id="MobiDB-lite"/>
    </source>
</evidence>
<dbReference type="Pfam" id="PF12234">
    <property type="entry name" value="Rav1p_C"/>
    <property type="match status" value="1"/>
</dbReference>
<feature type="domain" description="RAVE complex protein Rav1 C-terminal" evidence="2">
    <location>
        <begin position="1512"/>
        <end position="1706"/>
    </location>
</feature>
<name>A0ABP1FYH0_9CHLO</name>
<dbReference type="Gene3D" id="2.130.10.10">
    <property type="entry name" value="YVTN repeat-like/Quinoprotein amine dehydrogenase"/>
    <property type="match status" value="2"/>
</dbReference>
<dbReference type="SMART" id="SM00320">
    <property type="entry name" value="WD40"/>
    <property type="match status" value="8"/>
</dbReference>
<feature type="region of interest" description="Disordered" evidence="1">
    <location>
        <begin position="903"/>
        <end position="985"/>
    </location>
</feature>
<feature type="compositionally biased region" description="Polar residues" evidence="1">
    <location>
        <begin position="2011"/>
        <end position="2022"/>
    </location>
</feature>
<feature type="region of interest" description="Disordered" evidence="1">
    <location>
        <begin position="1992"/>
        <end position="2022"/>
    </location>
</feature>
<feature type="compositionally biased region" description="Pro residues" evidence="1">
    <location>
        <begin position="313"/>
        <end position="322"/>
    </location>
</feature>
<dbReference type="InterPro" id="IPR001680">
    <property type="entry name" value="WD40_rpt"/>
</dbReference>
<feature type="compositionally biased region" description="Low complexity" evidence="1">
    <location>
        <begin position="1273"/>
        <end position="1291"/>
    </location>
</feature>
<feature type="compositionally biased region" description="Low complexity" evidence="1">
    <location>
        <begin position="1257"/>
        <end position="1266"/>
    </location>
</feature>
<gene>
    <name evidence="3" type="primary">g7676</name>
    <name evidence="3" type="ORF">VP750_LOCUS6570</name>
</gene>
<feature type="compositionally biased region" description="Polar residues" evidence="1">
    <location>
        <begin position="1166"/>
        <end position="1176"/>
    </location>
</feature>
<feature type="region of interest" description="Disordered" evidence="1">
    <location>
        <begin position="1157"/>
        <end position="1188"/>
    </location>
</feature>
<dbReference type="PANTHER" id="PTHR13950">
    <property type="entry name" value="RABCONNECTIN-RELATED"/>
    <property type="match status" value="1"/>
</dbReference>
<feature type="region of interest" description="Disordered" evidence="1">
    <location>
        <begin position="313"/>
        <end position="336"/>
    </location>
</feature>
<dbReference type="InterPro" id="IPR022033">
    <property type="entry name" value="Rav1p_C"/>
</dbReference>
<feature type="compositionally biased region" description="Polar residues" evidence="1">
    <location>
        <begin position="942"/>
        <end position="952"/>
    </location>
</feature>
<feature type="compositionally biased region" description="Low complexity" evidence="1">
    <location>
        <begin position="1022"/>
        <end position="1034"/>
    </location>
</feature>
<reference evidence="3 4" key="1">
    <citation type="submission" date="2024-06" db="EMBL/GenBank/DDBJ databases">
        <authorList>
            <person name="Kraege A."/>
            <person name="Thomma B."/>
        </authorList>
    </citation>
    <scope>NUCLEOTIDE SEQUENCE [LARGE SCALE GENOMIC DNA]</scope>
</reference>
<dbReference type="SUPFAM" id="SSF50978">
    <property type="entry name" value="WD40 repeat-like"/>
    <property type="match status" value="2"/>
</dbReference>
<feature type="region of interest" description="Disordered" evidence="1">
    <location>
        <begin position="1003"/>
        <end position="1034"/>
    </location>
</feature>
<feature type="region of interest" description="Disordered" evidence="1">
    <location>
        <begin position="1057"/>
        <end position="1095"/>
    </location>
</feature>
<dbReference type="EMBL" id="CAXHTA020000011">
    <property type="protein sequence ID" value="CAL5224911.1"/>
    <property type="molecule type" value="Genomic_DNA"/>
</dbReference>
<comment type="caution">
    <text evidence="3">The sequence shown here is derived from an EMBL/GenBank/DDBJ whole genome shotgun (WGS) entry which is preliminary data.</text>
</comment>
<proteinExistence type="predicted"/>
<feature type="region of interest" description="Disordered" evidence="1">
    <location>
        <begin position="1203"/>
        <end position="1291"/>
    </location>
</feature>
<dbReference type="InterPro" id="IPR036322">
    <property type="entry name" value="WD40_repeat_dom_sf"/>
</dbReference>
<organism evidence="3 4">
    <name type="scientific">Coccomyxa viridis</name>
    <dbReference type="NCBI Taxonomy" id="1274662"/>
    <lineage>
        <taxon>Eukaryota</taxon>
        <taxon>Viridiplantae</taxon>
        <taxon>Chlorophyta</taxon>
        <taxon>core chlorophytes</taxon>
        <taxon>Trebouxiophyceae</taxon>
        <taxon>Trebouxiophyceae incertae sedis</taxon>
        <taxon>Coccomyxaceae</taxon>
        <taxon>Coccomyxa</taxon>
    </lineage>
</organism>